<proteinExistence type="predicted"/>
<keyword evidence="2" id="KW-1185">Reference proteome</keyword>
<dbReference type="OrthoDB" id="6433509at2759"/>
<dbReference type="SUPFAM" id="SSF46689">
    <property type="entry name" value="Homeodomain-like"/>
    <property type="match status" value="1"/>
</dbReference>
<dbReference type="KEGG" id="dpte:113791414"/>
<dbReference type="GO" id="GO:0005634">
    <property type="term" value="C:nucleus"/>
    <property type="evidence" value="ECO:0007669"/>
    <property type="project" value="UniProtKB-SubCell"/>
</dbReference>
<evidence type="ECO:0000313" key="3">
    <source>
        <dbReference type="RefSeq" id="XP_027196994.1"/>
    </source>
</evidence>
<dbReference type="Proteomes" id="UP000515146">
    <property type="component" value="Unplaced"/>
</dbReference>
<dbReference type="InterPro" id="IPR036388">
    <property type="entry name" value="WH-like_DNA-bd_sf"/>
</dbReference>
<comment type="subcellular location">
    <subcellularLocation>
        <location evidence="1">Nucleus</location>
    </subcellularLocation>
</comment>
<dbReference type="InParanoid" id="A0A6P6XYF7"/>
<dbReference type="RefSeq" id="XP_027196994.1">
    <property type="nucleotide sequence ID" value="XM_027341193.1"/>
</dbReference>
<reference evidence="3" key="1">
    <citation type="submission" date="2025-08" db="UniProtKB">
        <authorList>
            <consortium name="RefSeq"/>
        </authorList>
    </citation>
    <scope>IDENTIFICATION</scope>
    <source>
        <strain evidence="3">Airmid</strain>
    </source>
</reference>
<sequence length="109" mass="12314">MPRGHELSDFQRGRIVGKYEEGATIRKISKDLEISKTAVHKIITDYKTMGKTSAEKRTGRPGPSEQLLHSIQHTVEKEPGIKLSEIATRFKISETSAGRYLHLLGYYKS</sequence>
<dbReference type="AlphaFoldDB" id="A0A6P6XYF7"/>
<evidence type="ECO:0000256" key="1">
    <source>
        <dbReference type="ARBA" id="ARBA00004123"/>
    </source>
</evidence>
<name>A0A6P6XYF7_DERPT</name>
<gene>
    <name evidence="3" type="primary">LOC113791414</name>
</gene>
<evidence type="ECO:0000313" key="2">
    <source>
        <dbReference type="Proteomes" id="UP000515146"/>
    </source>
</evidence>
<dbReference type="Gene3D" id="1.10.10.10">
    <property type="entry name" value="Winged helix-like DNA-binding domain superfamily/Winged helix DNA-binding domain"/>
    <property type="match status" value="1"/>
</dbReference>
<dbReference type="Pfam" id="PF13384">
    <property type="entry name" value="HTH_23"/>
    <property type="match status" value="1"/>
</dbReference>
<organism evidence="2 3">
    <name type="scientific">Dermatophagoides pteronyssinus</name>
    <name type="common">European house dust mite</name>
    <dbReference type="NCBI Taxonomy" id="6956"/>
    <lineage>
        <taxon>Eukaryota</taxon>
        <taxon>Metazoa</taxon>
        <taxon>Ecdysozoa</taxon>
        <taxon>Arthropoda</taxon>
        <taxon>Chelicerata</taxon>
        <taxon>Arachnida</taxon>
        <taxon>Acari</taxon>
        <taxon>Acariformes</taxon>
        <taxon>Sarcoptiformes</taxon>
        <taxon>Astigmata</taxon>
        <taxon>Psoroptidia</taxon>
        <taxon>Analgoidea</taxon>
        <taxon>Pyroglyphidae</taxon>
        <taxon>Dermatophagoidinae</taxon>
        <taxon>Dermatophagoides</taxon>
    </lineage>
</organism>
<protein>
    <submittedName>
        <fullName evidence="3">Uncharacterized protein LOC113791414</fullName>
    </submittedName>
</protein>
<dbReference type="GeneID" id="113791414"/>
<dbReference type="OMA" id="HELSDFQ"/>
<dbReference type="InterPro" id="IPR009057">
    <property type="entry name" value="Homeodomain-like_sf"/>
</dbReference>
<accession>A0A6P6XYF7</accession>